<evidence type="ECO:0000256" key="2">
    <source>
        <dbReference type="ARBA" id="ARBA00023027"/>
    </source>
</evidence>
<dbReference type="Proteomes" id="UP000248640">
    <property type="component" value="Chromosome 1"/>
</dbReference>
<dbReference type="PANTHER" id="PTHR42986">
    <property type="entry name" value="BENZALDEHYDE DEHYDROGENASE YFMT"/>
    <property type="match status" value="1"/>
</dbReference>
<accession>A0A8B4I7D4</accession>
<organism evidence="4 5">
    <name type="scientific">Pseudomonas fluorescens</name>
    <dbReference type="NCBI Taxonomy" id="294"/>
    <lineage>
        <taxon>Bacteria</taxon>
        <taxon>Pseudomonadati</taxon>
        <taxon>Pseudomonadota</taxon>
        <taxon>Gammaproteobacteria</taxon>
        <taxon>Pseudomonadales</taxon>
        <taxon>Pseudomonadaceae</taxon>
        <taxon>Pseudomonas</taxon>
    </lineage>
</organism>
<dbReference type="AlphaFoldDB" id="A0A8B4I7D4"/>
<evidence type="ECO:0000256" key="1">
    <source>
        <dbReference type="ARBA" id="ARBA00009986"/>
    </source>
</evidence>
<keyword evidence="2" id="KW-0520">NAD</keyword>
<sequence length="198" mass="20726">MSTERLIVDAKVADAFTAKLAAKVATLHAGDPAAADSVLGSLVDASAGTRIKALIDDALAKGARLVAGGQLAGSILQPTLIEGVTEQMRVYREESFGPVAVLLRGEGDEALLRLANDSEFGLSAAIFSRDTGRALALAQRVESGICHINGPTVHDEAQMPFGGVKSSGYGSFGGKASIEHFTQLRWVTLQNGPRHYPI</sequence>
<dbReference type="Pfam" id="PF00171">
    <property type="entry name" value="Aldedh"/>
    <property type="match status" value="1"/>
</dbReference>
<dbReference type="Gene3D" id="3.40.309.10">
    <property type="entry name" value="Aldehyde Dehydrogenase, Chain A, domain 2"/>
    <property type="match status" value="1"/>
</dbReference>
<dbReference type="SUPFAM" id="SSF53720">
    <property type="entry name" value="ALDH-like"/>
    <property type="match status" value="1"/>
</dbReference>
<dbReference type="EMBL" id="LS483372">
    <property type="protein sequence ID" value="SQF90910.1"/>
    <property type="molecule type" value="Genomic_DNA"/>
</dbReference>
<comment type="similarity">
    <text evidence="1">Belongs to the aldehyde dehydrogenase family.</text>
</comment>
<dbReference type="EC" id="1.2.1.79" evidence="4"/>
<evidence type="ECO:0000259" key="3">
    <source>
        <dbReference type="Pfam" id="PF00171"/>
    </source>
</evidence>
<dbReference type="PANTHER" id="PTHR42986:SF1">
    <property type="entry name" value="BENZALDEHYDE DEHYDROGENASE YFMT"/>
    <property type="match status" value="1"/>
</dbReference>
<dbReference type="InterPro" id="IPR016163">
    <property type="entry name" value="Ald_DH_C"/>
</dbReference>
<keyword evidence="4" id="KW-0560">Oxidoreductase</keyword>
<evidence type="ECO:0000313" key="5">
    <source>
        <dbReference type="Proteomes" id="UP000248640"/>
    </source>
</evidence>
<dbReference type="InterPro" id="IPR015590">
    <property type="entry name" value="Aldehyde_DH_dom"/>
</dbReference>
<feature type="domain" description="Aldehyde dehydrogenase" evidence="3">
    <location>
        <begin position="1"/>
        <end position="187"/>
    </location>
</feature>
<dbReference type="InterPro" id="IPR016161">
    <property type="entry name" value="Ald_DH/histidinol_DH"/>
</dbReference>
<dbReference type="GO" id="GO:0036243">
    <property type="term" value="F:succinate-semialdehyde dehydrogenase (NADP+) activity"/>
    <property type="evidence" value="ECO:0007669"/>
    <property type="project" value="UniProtKB-EC"/>
</dbReference>
<gene>
    <name evidence="4" type="primary">gabD_1</name>
    <name evidence="4" type="ORF">NCTC10038_02329</name>
</gene>
<protein>
    <submittedName>
        <fullName evidence="4">Aldehyde dehydrogenase family protein</fullName>
        <ecNumber evidence="4">1.2.1.79</ecNumber>
    </submittedName>
</protein>
<name>A0A8B4I7D4_PSEFL</name>
<proteinExistence type="inferred from homology"/>
<evidence type="ECO:0000313" key="4">
    <source>
        <dbReference type="EMBL" id="SQF90910.1"/>
    </source>
</evidence>
<reference evidence="4 5" key="1">
    <citation type="submission" date="2018-06" db="EMBL/GenBank/DDBJ databases">
        <authorList>
            <consortium name="Pathogen Informatics"/>
            <person name="Doyle S."/>
        </authorList>
    </citation>
    <scope>NUCLEOTIDE SEQUENCE [LARGE SCALE GENOMIC DNA]</scope>
    <source>
        <strain evidence="4 5">NCTC10038</strain>
    </source>
</reference>